<dbReference type="SUPFAM" id="SSF54236">
    <property type="entry name" value="Ubiquitin-like"/>
    <property type="match status" value="1"/>
</dbReference>
<dbReference type="InterPro" id="IPR039749">
    <property type="entry name" value="NUB1"/>
</dbReference>
<dbReference type="PROSITE" id="PS50030">
    <property type="entry name" value="UBA"/>
    <property type="match status" value="2"/>
</dbReference>
<dbReference type="InterPro" id="IPR015940">
    <property type="entry name" value="UBA"/>
</dbReference>
<dbReference type="InterPro" id="IPR000626">
    <property type="entry name" value="Ubiquitin-like_dom"/>
</dbReference>
<accession>A0A6S7GL12</accession>
<name>A0A6S7GL12_PARCT</name>
<dbReference type="Pfam" id="PF18037">
    <property type="entry name" value="Ubiquitin_5"/>
    <property type="match status" value="1"/>
</dbReference>
<gene>
    <name evidence="1" type="ORF">PACLA_8A032852</name>
</gene>
<protein>
    <submittedName>
        <fullName evidence="1">NEDD8 ultimate buster 1-like</fullName>
    </submittedName>
</protein>
<dbReference type="InterPro" id="IPR009060">
    <property type="entry name" value="UBA-like_sf"/>
</dbReference>
<organism evidence="1 2">
    <name type="scientific">Paramuricea clavata</name>
    <name type="common">Red gorgonian</name>
    <name type="synonym">Violescent sea-whip</name>
    <dbReference type="NCBI Taxonomy" id="317549"/>
    <lineage>
        <taxon>Eukaryota</taxon>
        <taxon>Metazoa</taxon>
        <taxon>Cnidaria</taxon>
        <taxon>Anthozoa</taxon>
        <taxon>Octocorallia</taxon>
        <taxon>Malacalcyonacea</taxon>
        <taxon>Plexauridae</taxon>
        <taxon>Paramuricea</taxon>
    </lineage>
</organism>
<dbReference type="EMBL" id="CACRXK020001997">
    <property type="protein sequence ID" value="CAB3992183.1"/>
    <property type="molecule type" value="Genomic_DNA"/>
</dbReference>
<dbReference type="GO" id="GO:2000058">
    <property type="term" value="P:regulation of ubiquitin-dependent protein catabolic process"/>
    <property type="evidence" value="ECO:0007669"/>
    <property type="project" value="TreeGrafter"/>
</dbReference>
<evidence type="ECO:0000313" key="1">
    <source>
        <dbReference type="EMBL" id="CAB3992183.1"/>
    </source>
</evidence>
<comment type="caution">
    <text evidence="1">The sequence shown here is derived from an EMBL/GenBank/DDBJ whole genome shotgun (WGS) entry which is preliminary data.</text>
</comment>
<dbReference type="Proteomes" id="UP001152795">
    <property type="component" value="Unassembled WGS sequence"/>
</dbReference>
<proteinExistence type="predicted"/>
<dbReference type="Gene3D" id="1.10.8.10">
    <property type="entry name" value="DNA helicase RuvA subunit, C-terminal domain"/>
    <property type="match status" value="3"/>
</dbReference>
<dbReference type="CDD" id="cd14291">
    <property type="entry name" value="UBA1_NUB1_like"/>
    <property type="match status" value="1"/>
</dbReference>
<dbReference type="OrthoDB" id="434245at2759"/>
<dbReference type="PANTHER" id="PTHR12948">
    <property type="entry name" value="NEDD8 ULTIMATE BUSTER-1 BS4 PROTEIN"/>
    <property type="match status" value="1"/>
</dbReference>
<dbReference type="SUPFAM" id="SSF46934">
    <property type="entry name" value="UBA-like"/>
    <property type="match status" value="2"/>
</dbReference>
<dbReference type="SMART" id="SM00165">
    <property type="entry name" value="UBA"/>
    <property type="match status" value="3"/>
</dbReference>
<dbReference type="CDD" id="cd17062">
    <property type="entry name" value="Ubl_NUB1"/>
    <property type="match status" value="1"/>
</dbReference>
<reference evidence="1" key="1">
    <citation type="submission" date="2020-04" db="EMBL/GenBank/DDBJ databases">
        <authorList>
            <person name="Alioto T."/>
            <person name="Alioto T."/>
            <person name="Gomez Garrido J."/>
        </authorList>
    </citation>
    <scope>NUCLEOTIDE SEQUENCE</scope>
    <source>
        <strain evidence="1">A484AB</strain>
    </source>
</reference>
<dbReference type="Gene3D" id="3.10.20.90">
    <property type="entry name" value="Phosphatidylinositol 3-kinase Catalytic Subunit, Chain A, domain 1"/>
    <property type="match status" value="1"/>
</dbReference>
<dbReference type="PANTHER" id="PTHR12948:SF3">
    <property type="entry name" value="NEDD8 ULTIMATE BUSTER 1"/>
    <property type="match status" value="1"/>
</dbReference>
<dbReference type="InterPro" id="IPR029071">
    <property type="entry name" value="Ubiquitin-like_domsf"/>
</dbReference>
<dbReference type="PROSITE" id="PS50053">
    <property type="entry name" value="UBIQUITIN_2"/>
    <property type="match status" value="1"/>
</dbReference>
<dbReference type="InterPro" id="IPR041207">
    <property type="entry name" value="NUB1_ubiquitin-like_dom"/>
</dbReference>
<sequence length="579" mass="64479">MIIVTNVDFIVYTQELVERYSTLFQISADVVASSLENLRGNAVRKLAANRKFKASGVATIRLKLIGKSSGNTRMSKLETGLHINGETLRTKIMEEFRLQGSHDDIRLICHGKLISNGNSLQDQGVRNNSVVMVMVSPEETGETSLQQVESNPVSRTRHAASVLANKKRGGTGPDEDYFFEISDQNGKPLELPVAERKSLVLAMTLHEQGRRIAEKRQYSEALPLLLGADEEFRQCRSEVLNAVDNYAILCLDIVWCYLQLKSIKDLPNAEEMLKKCEACLKKSYGENLERLISLTGSSAKEKVLYVRLNLLQAICAFHKADTTQASQLLDKVEKEINNLKVDDATLSQMISMGFGASESRLALRSCNSDITMAVGYISRKREESKKNKMARKMGKTVNGEWVSVDIYNNLCEMGYPSVSAREALRQTNNDVNSALQILNERPELLQFAAPESSLEISDELIAQVTLMGFDVDVSRSVLKHYGDVTKAIERLLETGGLLPPECQVEDVTVDNVPNEGGPSHAESDSDDSEEVQNALREISPAFQGEGEESHLDLTLEEEACFLCEYRTMIVTRTQLEKQL</sequence>
<dbReference type="Pfam" id="PF00627">
    <property type="entry name" value="UBA"/>
    <property type="match status" value="2"/>
</dbReference>
<evidence type="ECO:0000313" key="2">
    <source>
        <dbReference type="Proteomes" id="UP001152795"/>
    </source>
</evidence>
<dbReference type="AlphaFoldDB" id="A0A6S7GL12"/>
<keyword evidence="2" id="KW-1185">Reference proteome</keyword>